<comment type="similarity">
    <text evidence="1">Belongs to the UPF0276 family.</text>
</comment>
<keyword evidence="3" id="KW-1185">Reference proteome</keyword>
<organism evidence="2 3">
    <name type="scientific">Breoghania corrubedonensis</name>
    <dbReference type="NCBI Taxonomy" id="665038"/>
    <lineage>
        <taxon>Bacteria</taxon>
        <taxon>Pseudomonadati</taxon>
        <taxon>Pseudomonadota</taxon>
        <taxon>Alphaproteobacteria</taxon>
        <taxon>Hyphomicrobiales</taxon>
        <taxon>Stappiaceae</taxon>
        <taxon>Breoghania</taxon>
    </lineage>
</organism>
<name>A0A2T5V6X3_9HYPH</name>
<dbReference type="Pfam" id="PF05114">
    <property type="entry name" value="MbnB_TglH_ChrH"/>
    <property type="match status" value="1"/>
</dbReference>
<dbReference type="InterPro" id="IPR007801">
    <property type="entry name" value="MbnB/TglH/ChrH"/>
</dbReference>
<dbReference type="PANTHER" id="PTHR42194:SF1">
    <property type="entry name" value="UPF0276 PROTEIN HI_1600"/>
    <property type="match status" value="1"/>
</dbReference>
<protein>
    <recommendedName>
        <fullName evidence="1">UPF0276 protein C8N35_107190</fullName>
    </recommendedName>
</protein>
<dbReference type="HAMAP" id="MF_00697">
    <property type="entry name" value="UPF0276"/>
    <property type="match status" value="1"/>
</dbReference>
<dbReference type="OrthoDB" id="9763101at2"/>
<dbReference type="PANTHER" id="PTHR42194">
    <property type="entry name" value="UPF0276 PROTEIN HI_1600"/>
    <property type="match status" value="1"/>
</dbReference>
<proteinExistence type="inferred from homology"/>
<dbReference type="Gene3D" id="3.20.20.150">
    <property type="entry name" value="Divalent-metal-dependent TIM barrel enzymes"/>
    <property type="match status" value="1"/>
</dbReference>
<dbReference type="EMBL" id="QAYG01000007">
    <property type="protein sequence ID" value="PTW59476.1"/>
    <property type="molecule type" value="Genomic_DNA"/>
</dbReference>
<dbReference type="SUPFAM" id="SSF51658">
    <property type="entry name" value="Xylose isomerase-like"/>
    <property type="match status" value="1"/>
</dbReference>
<evidence type="ECO:0000313" key="2">
    <source>
        <dbReference type="EMBL" id="PTW59476.1"/>
    </source>
</evidence>
<comment type="caution">
    <text evidence="2">The sequence shown here is derived from an EMBL/GenBank/DDBJ whole genome shotgun (WGS) entry which is preliminary data.</text>
</comment>
<dbReference type="NCBIfam" id="NF003818">
    <property type="entry name" value="PRK05409.1"/>
    <property type="match status" value="1"/>
</dbReference>
<accession>A0A2T5V6X3</accession>
<dbReference type="AlphaFoldDB" id="A0A2T5V6X3"/>
<gene>
    <name evidence="2" type="ORF">C8N35_107190</name>
</gene>
<dbReference type="InterPro" id="IPR036237">
    <property type="entry name" value="Xyl_isomerase-like_sf"/>
</dbReference>
<evidence type="ECO:0000256" key="1">
    <source>
        <dbReference type="HAMAP-Rule" id="MF_00697"/>
    </source>
</evidence>
<reference evidence="2 3" key="1">
    <citation type="submission" date="2018-04" db="EMBL/GenBank/DDBJ databases">
        <title>Genomic Encyclopedia of Archaeal and Bacterial Type Strains, Phase II (KMG-II): from individual species to whole genera.</title>
        <authorList>
            <person name="Goeker M."/>
        </authorList>
    </citation>
    <scope>NUCLEOTIDE SEQUENCE [LARGE SCALE GENOMIC DNA]</scope>
    <source>
        <strain evidence="2 3">DSM 23382</strain>
    </source>
</reference>
<sequence length="304" mass="33415">MPDKVHRTEVSHPFSCAPMPRRAGAGLKAAHVADILSQMPDIGFFEVHAENYMGAGGPPHAQLHAIRERYALSLHGVGLSIGGEAPLDRAHLARLKALDERYRPALFSEHLAWSSHEGTYFNDLLPVAYDQPTLDRVVAHIDEVQEVLGRQMFLENPSTYVSLARSTMDELDFLTEVSARSGCGLLLDINNVYISAINHGWSARDYLDRFPLERAGEIHLAGHVCDDDGKGNGTGQTLLIDAHDRAVADVVWVLYAQVIERAGPLPTLIEWDNEVPEWPVLLAEAEKADAILARHAEVCRAVAG</sequence>
<dbReference type="RefSeq" id="WP_107990992.1">
    <property type="nucleotide sequence ID" value="NZ_QAYG01000007.1"/>
</dbReference>
<evidence type="ECO:0000313" key="3">
    <source>
        <dbReference type="Proteomes" id="UP000244081"/>
    </source>
</evidence>
<dbReference type="Proteomes" id="UP000244081">
    <property type="component" value="Unassembled WGS sequence"/>
</dbReference>